<evidence type="ECO:0000256" key="2">
    <source>
        <dbReference type="ARBA" id="ARBA00001896"/>
    </source>
</evidence>
<feature type="compositionally biased region" description="Basic residues" evidence="8">
    <location>
        <begin position="142"/>
        <end position="151"/>
    </location>
</feature>
<evidence type="ECO:0000256" key="3">
    <source>
        <dbReference type="ARBA" id="ARBA00010876"/>
    </source>
</evidence>
<evidence type="ECO:0000256" key="7">
    <source>
        <dbReference type="ARBA" id="ARBA00041563"/>
    </source>
</evidence>
<evidence type="ECO:0000256" key="5">
    <source>
        <dbReference type="ARBA" id="ARBA00036943"/>
    </source>
</evidence>
<keyword evidence="12" id="KW-1185">Reference proteome</keyword>
<feature type="domain" description="Pseudouridine synthase RsuA/RluA-like" evidence="10">
    <location>
        <begin position="196"/>
        <end position="332"/>
    </location>
</feature>
<comment type="catalytic activity">
    <reaction evidence="5">
        <text>a uridine in tRNA = a pseudouridine in tRNA</text>
        <dbReference type="Rhea" id="RHEA:54572"/>
        <dbReference type="Rhea" id="RHEA-COMP:13339"/>
        <dbReference type="Rhea" id="RHEA-COMP:13934"/>
        <dbReference type="ChEBI" id="CHEBI:65314"/>
        <dbReference type="ChEBI" id="CHEBI:65315"/>
    </reaction>
</comment>
<evidence type="ECO:0000313" key="11">
    <source>
        <dbReference type="EMBL" id="GFS02282.1"/>
    </source>
</evidence>
<feature type="transmembrane region" description="Helical" evidence="9">
    <location>
        <begin position="480"/>
        <end position="501"/>
    </location>
</feature>
<keyword evidence="4" id="KW-0413">Isomerase</keyword>
<dbReference type="InterPro" id="IPR020103">
    <property type="entry name" value="PsdUridine_synth_cat_dom_sf"/>
</dbReference>
<evidence type="ECO:0000256" key="6">
    <source>
        <dbReference type="ARBA" id="ARBA00039953"/>
    </source>
</evidence>
<evidence type="ECO:0000313" key="12">
    <source>
        <dbReference type="Proteomes" id="UP000762676"/>
    </source>
</evidence>
<dbReference type="PANTHER" id="PTHR21600:SF83">
    <property type="entry name" value="PSEUDOURIDYLATE SYNTHASE RPUSD4, MITOCHONDRIAL"/>
    <property type="match status" value="1"/>
</dbReference>
<dbReference type="EMBL" id="BMAT01005910">
    <property type="protein sequence ID" value="GFS02282.1"/>
    <property type="molecule type" value="Genomic_DNA"/>
</dbReference>
<feature type="region of interest" description="Disordered" evidence="8">
    <location>
        <begin position="404"/>
        <end position="463"/>
    </location>
</feature>
<dbReference type="PANTHER" id="PTHR21600">
    <property type="entry name" value="MITOCHONDRIAL RNA PSEUDOURIDINE SYNTHASE"/>
    <property type="match status" value="1"/>
</dbReference>
<feature type="compositionally biased region" description="Low complexity" evidence="8">
    <location>
        <begin position="46"/>
        <end position="55"/>
    </location>
</feature>
<comment type="similarity">
    <text evidence="3">Belongs to the pseudouridine synthase RluA family.</text>
</comment>
<sequence length="533" mass="60242">MAASLRQQLFVKNKIDLTHLLNIGKSQFISETRSTSCFIRHKHRQSSSQSSSKSSLMKPGNKADEARSAGQKNNLDDIDNEDFFGIPHEYKLQNFRFGASSSRSPFLKAESTVKDPEILHIIDNTTNNSEQVRGPSAEIQQSRHKRRRKRANKTVFPTSFGIISFDQTAYNEAEGQQHDRLSVSGLLPALVSMLPHSFQANQLHIVQGLDRDTTGALILAKTPELAQDLKLMYNNSDTCIQRFWAITKGVPKHPDGTVDIPIGEGRIAGRFRPMLRPLYRQSIHPGVKLSKAPSQAAVTEYKVLSRNETAALIECTPLTTGVKHQLRVHLAHALNTPILGDHKYSHLAKLAPQKLDPDTLARLKIRQAKVRHLSLHLHLRSVVLTNYKGRMIFLTTRPSVNFVDNLRNNDDADDDDGDVDDDDDNNDKDDDYEGNDDDVDGYYDNNDHDDDGDDDDDGDYDDDNDGHYDYKKSIMIMTMMGMTTTMVIMMMMVVVVMMMMMTTTMMLMMMVIMTIMIMTMVIMMMIIAKLILM</sequence>
<evidence type="ECO:0000259" key="10">
    <source>
        <dbReference type="Pfam" id="PF00849"/>
    </source>
</evidence>
<dbReference type="CDD" id="cd02869">
    <property type="entry name" value="PseudoU_synth_RluA_like"/>
    <property type="match status" value="1"/>
</dbReference>
<feature type="transmembrane region" description="Helical" evidence="9">
    <location>
        <begin position="507"/>
        <end position="532"/>
    </location>
</feature>
<keyword evidence="9" id="KW-0812">Transmembrane</keyword>
<dbReference type="GO" id="GO:0009982">
    <property type="term" value="F:pseudouridine synthase activity"/>
    <property type="evidence" value="ECO:0007669"/>
    <property type="project" value="InterPro"/>
</dbReference>
<dbReference type="Gene3D" id="3.30.2350.10">
    <property type="entry name" value="Pseudouridine synthase"/>
    <property type="match status" value="1"/>
</dbReference>
<dbReference type="AlphaFoldDB" id="A0AAV4HWI7"/>
<proteinExistence type="inferred from homology"/>
<dbReference type="Pfam" id="PF00849">
    <property type="entry name" value="PseudoU_synth_2"/>
    <property type="match status" value="1"/>
</dbReference>
<keyword evidence="9" id="KW-0472">Membrane</keyword>
<dbReference type="Proteomes" id="UP000762676">
    <property type="component" value="Unassembled WGS sequence"/>
</dbReference>
<organism evidence="11 12">
    <name type="scientific">Elysia marginata</name>
    <dbReference type="NCBI Taxonomy" id="1093978"/>
    <lineage>
        <taxon>Eukaryota</taxon>
        <taxon>Metazoa</taxon>
        <taxon>Spiralia</taxon>
        <taxon>Lophotrochozoa</taxon>
        <taxon>Mollusca</taxon>
        <taxon>Gastropoda</taxon>
        <taxon>Heterobranchia</taxon>
        <taxon>Euthyneura</taxon>
        <taxon>Panpulmonata</taxon>
        <taxon>Sacoglossa</taxon>
        <taxon>Placobranchoidea</taxon>
        <taxon>Plakobranchidae</taxon>
        <taxon>Elysia</taxon>
    </lineage>
</organism>
<dbReference type="InterPro" id="IPR006145">
    <property type="entry name" value="PsdUridine_synth_RsuA/RluA"/>
</dbReference>
<reference evidence="11 12" key="1">
    <citation type="journal article" date="2021" name="Elife">
        <title>Chloroplast acquisition without the gene transfer in kleptoplastic sea slugs, Plakobranchus ocellatus.</title>
        <authorList>
            <person name="Maeda T."/>
            <person name="Takahashi S."/>
            <person name="Yoshida T."/>
            <person name="Shimamura S."/>
            <person name="Takaki Y."/>
            <person name="Nagai Y."/>
            <person name="Toyoda A."/>
            <person name="Suzuki Y."/>
            <person name="Arimoto A."/>
            <person name="Ishii H."/>
            <person name="Satoh N."/>
            <person name="Nishiyama T."/>
            <person name="Hasebe M."/>
            <person name="Maruyama T."/>
            <person name="Minagawa J."/>
            <person name="Obokata J."/>
            <person name="Shigenobu S."/>
        </authorList>
    </citation>
    <scope>NUCLEOTIDE SEQUENCE [LARGE SCALE GENOMIC DNA]</scope>
</reference>
<evidence type="ECO:0000256" key="1">
    <source>
        <dbReference type="ARBA" id="ARBA00001166"/>
    </source>
</evidence>
<comment type="catalytic activity">
    <reaction evidence="1">
        <text>a uridine in mRNA = a pseudouridine in mRNA</text>
        <dbReference type="Rhea" id="RHEA:56644"/>
        <dbReference type="Rhea" id="RHEA-COMP:14658"/>
        <dbReference type="Rhea" id="RHEA-COMP:14659"/>
        <dbReference type="ChEBI" id="CHEBI:65314"/>
        <dbReference type="ChEBI" id="CHEBI:65315"/>
    </reaction>
</comment>
<feature type="region of interest" description="Disordered" evidence="8">
    <location>
        <begin position="40"/>
        <end position="76"/>
    </location>
</feature>
<evidence type="ECO:0000256" key="9">
    <source>
        <dbReference type="SAM" id="Phobius"/>
    </source>
</evidence>
<evidence type="ECO:0000256" key="8">
    <source>
        <dbReference type="SAM" id="MobiDB-lite"/>
    </source>
</evidence>
<feature type="region of interest" description="Disordered" evidence="8">
    <location>
        <begin position="128"/>
        <end position="151"/>
    </location>
</feature>
<keyword evidence="9" id="KW-1133">Transmembrane helix</keyword>
<dbReference type="GO" id="GO:0001522">
    <property type="term" value="P:pseudouridine synthesis"/>
    <property type="evidence" value="ECO:0007669"/>
    <property type="project" value="InterPro"/>
</dbReference>
<dbReference type="InterPro" id="IPR050188">
    <property type="entry name" value="RluA_PseudoU_synthase"/>
</dbReference>
<feature type="compositionally biased region" description="Acidic residues" evidence="8">
    <location>
        <begin position="411"/>
        <end position="463"/>
    </location>
</feature>
<evidence type="ECO:0000256" key="4">
    <source>
        <dbReference type="ARBA" id="ARBA00023235"/>
    </source>
</evidence>
<comment type="caution">
    <text evidence="11">The sequence shown here is derived from an EMBL/GenBank/DDBJ whole genome shotgun (WGS) entry which is preliminary data.</text>
</comment>
<dbReference type="SUPFAM" id="SSF55120">
    <property type="entry name" value="Pseudouridine synthase"/>
    <property type="match status" value="1"/>
</dbReference>
<accession>A0AAV4HWI7</accession>
<comment type="catalytic activity">
    <reaction evidence="2">
        <text>uridine in 5S rRNA = pseudouridine in 5S rRNA</text>
        <dbReference type="Rhea" id="RHEA:47036"/>
        <dbReference type="Rhea" id="RHEA-COMP:11730"/>
        <dbReference type="Rhea" id="RHEA-COMP:11731"/>
        <dbReference type="ChEBI" id="CHEBI:65314"/>
        <dbReference type="ChEBI" id="CHEBI:65315"/>
    </reaction>
</comment>
<gene>
    <name evidence="11" type="ORF">ElyMa_002860300</name>
</gene>
<protein>
    <recommendedName>
        <fullName evidence="6">Pseudouridylate synthase RPUSD4, mitochondrial</fullName>
    </recommendedName>
    <alternativeName>
        <fullName evidence="7">RNA pseudouridylate synthase domain-containing protein 4</fullName>
    </alternativeName>
</protein>
<name>A0AAV4HWI7_9GAST</name>
<dbReference type="GO" id="GO:0003723">
    <property type="term" value="F:RNA binding"/>
    <property type="evidence" value="ECO:0007669"/>
    <property type="project" value="InterPro"/>
</dbReference>